<proteinExistence type="predicted"/>
<sequence length="37" mass="4088">MVSRFVHPTAVLISDVIIGKQVYISPNTSLRGDFGRL</sequence>
<comment type="caution">
    <text evidence="1">The sequence shown here is derived from an EMBL/GenBank/DDBJ whole genome shotgun (WGS) entry which is preliminary data.</text>
</comment>
<dbReference type="Proteomes" id="UP000028480">
    <property type="component" value="Unassembled WGS sequence"/>
</dbReference>
<evidence type="ECO:0000313" key="1">
    <source>
        <dbReference type="EMBL" id="CDH34926.1"/>
    </source>
</evidence>
<protein>
    <submittedName>
        <fullName evidence="1">Uncharacterized protein</fullName>
    </submittedName>
</protein>
<dbReference type="EMBL" id="CBTB010000274">
    <property type="protein sequence ID" value="CDH34926.1"/>
    <property type="molecule type" value="Genomic_DNA"/>
</dbReference>
<dbReference type="AlphaFoldDB" id="A0A077QQU6"/>
<name>A0A077QQU6_XENBV</name>
<reference evidence="1" key="1">
    <citation type="submission" date="2013-07" db="EMBL/GenBank/DDBJ databases">
        <title>Sub-species coevolution in mutualistic symbiosis.</title>
        <authorList>
            <person name="Murfin K."/>
            <person name="Klassen J."/>
            <person name="Lee M."/>
            <person name="Forst S."/>
            <person name="Stock P."/>
            <person name="Goodrich-Blair H."/>
        </authorList>
    </citation>
    <scope>NUCLEOTIDE SEQUENCE [LARGE SCALE GENOMIC DNA]</scope>
    <source>
        <strain evidence="1">Intermedium</strain>
    </source>
</reference>
<dbReference type="SUPFAM" id="SSF51161">
    <property type="entry name" value="Trimeric LpxA-like enzymes"/>
    <property type="match status" value="1"/>
</dbReference>
<dbReference type="InterPro" id="IPR011004">
    <property type="entry name" value="Trimer_LpxA-like_sf"/>
</dbReference>
<gene>
    <name evidence="1" type="ORF">XBI1_650048</name>
</gene>
<accession>A0A077QQU6</accession>
<dbReference type="HOGENOM" id="CLU_3350524_0_0_6"/>
<organism evidence="1 2">
    <name type="scientific">Xenorhabdus bovienii str. Intermedium</name>
    <dbReference type="NCBI Taxonomy" id="1379677"/>
    <lineage>
        <taxon>Bacteria</taxon>
        <taxon>Pseudomonadati</taxon>
        <taxon>Pseudomonadota</taxon>
        <taxon>Gammaproteobacteria</taxon>
        <taxon>Enterobacterales</taxon>
        <taxon>Morganellaceae</taxon>
        <taxon>Xenorhabdus</taxon>
    </lineage>
</organism>
<evidence type="ECO:0000313" key="2">
    <source>
        <dbReference type="Proteomes" id="UP000028480"/>
    </source>
</evidence>
<dbReference type="Gene3D" id="2.160.10.10">
    <property type="entry name" value="Hexapeptide repeat proteins"/>
    <property type="match status" value="1"/>
</dbReference>